<dbReference type="PANTHER" id="PTHR12526:SF630">
    <property type="entry name" value="GLYCOSYLTRANSFERASE"/>
    <property type="match status" value="1"/>
</dbReference>
<keyword evidence="3" id="KW-1185">Reference proteome</keyword>
<organism evidence="2 3">
    <name type="scientific">Hyunsoonleella aestuarii</name>
    <dbReference type="NCBI Taxonomy" id="912802"/>
    <lineage>
        <taxon>Bacteria</taxon>
        <taxon>Pseudomonadati</taxon>
        <taxon>Bacteroidota</taxon>
        <taxon>Flavobacteriia</taxon>
        <taxon>Flavobacteriales</taxon>
        <taxon>Flavobacteriaceae</taxon>
    </lineage>
</organism>
<evidence type="ECO:0000313" key="2">
    <source>
        <dbReference type="EMBL" id="GAA4268111.1"/>
    </source>
</evidence>
<dbReference type="EMBL" id="BAABAV010000001">
    <property type="protein sequence ID" value="GAA4268111.1"/>
    <property type="molecule type" value="Genomic_DNA"/>
</dbReference>
<dbReference type="SUPFAM" id="SSF53756">
    <property type="entry name" value="UDP-Glycosyltransferase/glycogen phosphorylase"/>
    <property type="match status" value="1"/>
</dbReference>
<name>A0ABP8E781_9FLAO</name>
<dbReference type="Proteomes" id="UP001500027">
    <property type="component" value="Unassembled WGS sequence"/>
</dbReference>
<comment type="caution">
    <text evidence="2">The sequence shown here is derived from an EMBL/GenBank/DDBJ whole genome shotgun (WGS) entry which is preliminary data.</text>
</comment>
<accession>A0ABP8E781</accession>
<proteinExistence type="predicted"/>
<dbReference type="InterPro" id="IPR001296">
    <property type="entry name" value="Glyco_trans_1"/>
</dbReference>
<protein>
    <submittedName>
        <fullName evidence="2">Glycosyltransferase family 4 protein</fullName>
    </submittedName>
</protein>
<reference evidence="3" key="1">
    <citation type="journal article" date="2019" name="Int. J. Syst. Evol. Microbiol.">
        <title>The Global Catalogue of Microorganisms (GCM) 10K type strain sequencing project: providing services to taxonomists for standard genome sequencing and annotation.</title>
        <authorList>
            <consortium name="The Broad Institute Genomics Platform"/>
            <consortium name="The Broad Institute Genome Sequencing Center for Infectious Disease"/>
            <person name="Wu L."/>
            <person name="Ma J."/>
        </authorList>
    </citation>
    <scope>NUCLEOTIDE SEQUENCE [LARGE SCALE GENOMIC DNA]</scope>
    <source>
        <strain evidence="3">JCM 17452</strain>
    </source>
</reference>
<feature type="domain" description="Glycosyl transferase family 1" evidence="1">
    <location>
        <begin position="180"/>
        <end position="342"/>
    </location>
</feature>
<gene>
    <name evidence="2" type="ORF">GCM10022257_02120</name>
</gene>
<dbReference type="Gene3D" id="3.40.50.2000">
    <property type="entry name" value="Glycogen Phosphorylase B"/>
    <property type="match status" value="2"/>
</dbReference>
<dbReference type="Pfam" id="PF00534">
    <property type="entry name" value="Glycos_transf_1"/>
    <property type="match status" value="1"/>
</dbReference>
<evidence type="ECO:0000313" key="3">
    <source>
        <dbReference type="Proteomes" id="UP001500027"/>
    </source>
</evidence>
<sequence>MQKKTTKIAIVAYSLDLGGLSRVVTNLYELLYSEKGILVELLLLDQCDNLNTINEYKNFNVSSKNKGGFFKRLRRYLAFKKYLKKSKFDYIIDQRYRLNPFSEFIISKFIYPKTKIIYNIHSSRIETYLQKQVWFTNYLYNNAFAMVCCSNGIKKSIEAKYGLNNLKCIYNSIGIKDYEEKSISPFNFKYIIAVGRIEPLKQFDRLIEVYSKSCLPNNQIKLVLVGDGSQKEDCEVLANSLKISNNLVFTGSLDNPKAYIQNALFLVLSSKYEGFPMVLLEAMACSTPAISFDLFSGPNEIIKPNVNGILVKDQDFEALLKAMNKLFNNKELLDKYSKNAKNSIMKFSHEKIKKSWLLLLKQD</sequence>
<evidence type="ECO:0000259" key="1">
    <source>
        <dbReference type="Pfam" id="PF00534"/>
    </source>
</evidence>
<dbReference type="PANTHER" id="PTHR12526">
    <property type="entry name" value="GLYCOSYLTRANSFERASE"/>
    <property type="match status" value="1"/>
</dbReference>
<dbReference type="RefSeq" id="WP_139001905.1">
    <property type="nucleotide sequence ID" value="NZ_BAABAV010000001.1"/>
</dbReference>